<comment type="caution">
    <text evidence="1">The sequence shown here is derived from an EMBL/GenBank/DDBJ whole genome shotgun (WGS) entry which is preliminary data.</text>
</comment>
<protein>
    <submittedName>
        <fullName evidence="1">Uncharacterized protein</fullName>
    </submittedName>
</protein>
<keyword evidence="2" id="KW-1185">Reference proteome</keyword>
<sequence length="257" mass="28876">MKRAFRILSIALLAGAALAGWRFRGEISALFGRGLAAIEIGNRRNRPDPRANEIAKAEAERWRKDLAKRYRAAGDEASRREVVKEASVFLDSILPDLMTCWLGTPWDFNGTAEGPGEAPIACGYFVATVLRDAGFQVDRYQLARQPSQSILRTFVRRPAMTLRVGMKYEDFAKEIRSLPAGVWIVGLDTHVGFLVTRPDGFHFVHSSGSEPWCVVDETETRANVLRKSNYRVYGCLTSDPEVARRWIVGEKFDLPRS</sequence>
<dbReference type="EMBL" id="BAABRI010000021">
    <property type="protein sequence ID" value="GAA5484174.1"/>
    <property type="molecule type" value="Genomic_DNA"/>
</dbReference>
<organism evidence="1 2">
    <name type="scientific">Haloferula sargassicola</name>
    <dbReference type="NCBI Taxonomy" id="490096"/>
    <lineage>
        <taxon>Bacteria</taxon>
        <taxon>Pseudomonadati</taxon>
        <taxon>Verrucomicrobiota</taxon>
        <taxon>Verrucomicrobiia</taxon>
        <taxon>Verrucomicrobiales</taxon>
        <taxon>Verrucomicrobiaceae</taxon>
        <taxon>Haloferula</taxon>
    </lineage>
</organism>
<evidence type="ECO:0000313" key="2">
    <source>
        <dbReference type="Proteomes" id="UP001476282"/>
    </source>
</evidence>
<dbReference type="Proteomes" id="UP001476282">
    <property type="component" value="Unassembled WGS sequence"/>
</dbReference>
<gene>
    <name evidence="1" type="ORF">Hsar01_03415</name>
</gene>
<dbReference type="RefSeq" id="WP_353568271.1">
    <property type="nucleotide sequence ID" value="NZ_BAABRI010000021.1"/>
</dbReference>
<proteinExistence type="predicted"/>
<name>A0ABP9UXT6_9BACT</name>
<reference evidence="1 2" key="1">
    <citation type="submission" date="2024-02" db="EMBL/GenBank/DDBJ databases">
        <title>Haloferula sargassicola NBRC 104335.</title>
        <authorList>
            <person name="Ichikawa N."/>
            <person name="Katano-Makiyama Y."/>
            <person name="Hidaka K."/>
        </authorList>
    </citation>
    <scope>NUCLEOTIDE SEQUENCE [LARGE SCALE GENOMIC DNA]</scope>
    <source>
        <strain evidence="1 2">NBRC 104335</strain>
    </source>
</reference>
<accession>A0ABP9UXT6</accession>
<evidence type="ECO:0000313" key="1">
    <source>
        <dbReference type="EMBL" id="GAA5484174.1"/>
    </source>
</evidence>